<dbReference type="KEGG" id="proo:MJB10_12195"/>
<dbReference type="InterPro" id="IPR008928">
    <property type="entry name" value="6-hairpin_glycosidase_sf"/>
</dbReference>
<dbReference type="InterPro" id="IPR012341">
    <property type="entry name" value="6hp_glycosidase-like_sf"/>
</dbReference>
<dbReference type="GO" id="GO:0005975">
    <property type="term" value="P:carbohydrate metabolic process"/>
    <property type="evidence" value="ECO:0007669"/>
    <property type="project" value="InterPro"/>
</dbReference>
<keyword evidence="2" id="KW-1185">Reference proteome</keyword>
<dbReference type="RefSeq" id="WP_314805203.1">
    <property type="nucleotide sequence ID" value="NZ_CP130319.1"/>
</dbReference>
<accession>A0AA96LT60</accession>
<reference evidence="1" key="1">
    <citation type="submission" date="2022-02" db="EMBL/GenBank/DDBJ databases">
        <title>Paenibacillus sp. MBLB1832 Whole Genome Shotgun Sequencing.</title>
        <authorList>
            <person name="Hwang C.Y."/>
            <person name="Cho E.-S."/>
            <person name="Seo M.-J."/>
        </authorList>
    </citation>
    <scope>NUCLEOTIDE SEQUENCE</scope>
    <source>
        <strain evidence="1">MBLB1832</strain>
    </source>
</reference>
<proteinExistence type="predicted"/>
<name>A0AA96LT60_9BACL</name>
<evidence type="ECO:0000313" key="1">
    <source>
        <dbReference type="EMBL" id="WNR46814.1"/>
    </source>
</evidence>
<dbReference type="SUPFAM" id="SSF48208">
    <property type="entry name" value="Six-hairpin glycosidases"/>
    <property type="match status" value="1"/>
</dbReference>
<sequence>MSILKNLLEQHPEWIQPRSDQHTVLAVPNTRDHRKTFAEPGGSFSPGVASFGITLWIYDHQNKELLAPELYAAEGLDWNWYEGYVPLLQSTWLAGDCLVQQELFSTSLKDLHNIVNSWRTTLTNHGTKLQTVTVYAVIRPYGPAGGRIHDLVGRESSISVNGKTVLLAKTKAHMFGALSYEYDGMEISSMLKQGLFPSNSRAKDRDGLCSGALAYELQLLPGETAELEFDLYVHPLEKEYMLAFEAYHQQDYMSKRTKFVNNWKKLLHKVKLQLPNQAFAAAYYSTLAQMLMATVDHQPRIATITYPLLWIRDGVYITVSLDQAGFHEEARKQLDILKDRIFAGGFGAEPDAFGEAIWPFHRHYQLTGDVSWLSDVYPYVKKRADWIIKCVHTEQYLYADTDMRVPGDRHAPDNDLIVEPAREGLMIGRMDGHRPLIWVNAFSFMGLNAASEIAAKLGYEQEAELYASEALKLNKALTSYANKEFGRNERDLVCAIWPSRTFSPNDPHIRSEYEQWWNTMRQKDGNYRAEPMWKYFELGQAHNYLLLGEREKVNQTVDHYLANHDVEGLYGWLEDNHDIAEFWSKIEGWYRLPSRQPHGWVSAELHMLLRDMLLYESEDRLIIGAGIPKDWFALDARIAFEHMPTSFGYVDVSIEGVHHGQFELHVTFHELERLPSALDIRLPLTTAESLTIFKDRYTLTGSITIPLGG</sequence>
<gene>
    <name evidence="1" type="ORF">MJB10_12195</name>
</gene>
<dbReference type="Proteomes" id="UP001304650">
    <property type="component" value="Chromosome"/>
</dbReference>
<dbReference type="EMBL" id="CP130319">
    <property type="protein sequence ID" value="WNR46814.1"/>
    <property type="molecule type" value="Genomic_DNA"/>
</dbReference>
<dbReference type="Gene3D" id="1.50.10.10">
    <property type="match status" value="1"/>
</dbReference>
<evidence type="ECO:0000313" key="2">
    <source>
        <dbReference type="Proteomes" id="UP001304650"/>
    </source>
</evidence>
<organism evidence="1 2">
    <name type="scientific">Paenibacillus roseopurpureus</name>
    <dbReference type="NCBI Taxonomy" id="2918901"/>
    <lineage>
        <taxon>Bacteria</taxon>
        <taxon>Bacillati</taxon>
        <taxon>Bacillota</taxon>
        <taxon>Bacilli</taxon>
        <taxon>Bacillales</taxon>
        <taxon>Paenibacillaceae</taxon>
        <taxon>Paenibacillus</taxon>
    </lineage>
</organism>
<dbReference type="AlphaFoldDB" id="A0AA96LT60"/>
<protein>
    <submittedName>
        <fullName evidence="1">Uncharacterized protein</fullName>
    </submittedName>
</protein>